<reference evidence="2" key="1">
    <citation type="submission" date="2015-03" db="EMBL/GenBank/DDBJ databases">
        <authorList>
            <consortium name="Pathogen Informatics"/>
        </authorList>
    </citation>
    <scope>NUCLEOTIDE SEQUENCE [LARGE SCALE GENOMIC DNA]</scope>
    <source>
        <strain evidence="2">N09902308</strain>
    </source>
</reference>
<name>A0A916LES4_MYCTX</name>
<dbReference type="AlphaFoldDB" id="A0A916LES4"/>
<evidence type="ECO:0000313" key="2">
    <source>
        <dbReference type="Proteomes" id="UP000039021"/>
    </source>
</evidence>
<protein>
    <submittedName>
        <fullName evidence="1">Uncharacterized protein</fullName>
    </submittedName>
</protein>
<dbReference type="Proteomes" id="UP000039021">
    <property type="component" value="Unassembled WGS sequence"/>
</dbReference>
<gene>
    <name evidence="1" type="ORF">ERS007739_04332</name>
</gene>
<organism evidence="1 2">
    <name type="scientific">Mycobacterium tuberculosis</name>
    <dbReference type="NCBI Taxonomy" id="1773"/>
    <lineage>
        <taxon>Bacteria</taxon>
        <taxon>Bacillati</taxon>
        <taxon>Actinomycetota</taxon>
        <taxon>Actinomycetes</taxon>
        <taxon>Mycobacteriales</taxon>
        <taxon>Mycobacteriaceae</taxon>
        <taxon>Mycobacterium</taxon>
        <taxon>Mycobacterium tuberculosis complex</taxon>
    </lineage>
</organism>
<evidence type="ECO:0000313" key="1">
    <source>
        <dbReference type="EMBL" id="CPA04129.1"/>
    </source>
</evidence>
<accession>A0A916LES4</accession>
<proteinExistence type="predicted"/>
<comment type="caution">
    <text evidence="1">The sequence shown here is derived from an EMBL/GenBank/DDBJ whole genome shotgun (WGS) entry which is preliminary data.</text>
</comment>
<sequence length="62" mass="6799">MVAGCNRRRLWWRAFGHGSGKKTRTPHNESGAIKCCSTSTALPRISRMLIPSEPTLSIAQSS</sequence>
<dbReference type="EMBL" id="CSBK01002635">
    <property type="protein sequence ID" value="CPA04129.1"/>
    <property type="molecule type" value="Genomic_DNA"/>
</dbReference>